<dbReference type="InterPro" id="IPR013083">
    <property type="entry name" value="Znf_RING/FYVE/PHD"/>
</dbReference>
<dbReference type="SUPFAM" id="SSF52266">
    <property type="entry name" value="SGNH hydrolase"/>
    <property type="match status" value="1"/>
</dbReference>
<dbReference type="InterPro" id="IPR036514">
    <property type="entry name" value="SGNH_hydro_sf"/>
</dbReference>
<evidence type="ECO:0000313" key="3">
    <source>
        <dbReference type="Proteomes" id="UP000821837"/>
    </source>
</evidence>
<sequence>MAKRSKRKEREEPMVQCDRCRRWAYLDETDFPSTDAADATVFVCHLCTTIEVLETRLRVSEKEIETLQGVILAVKDQLQEPLKDDEHSCSPQPILTVSAASQAHSVEGAEVQQKRDHPGIVPNGGQTLQSVQEQLSPADAGTQSGEGAQRDDGGFVHASGEAQGLSEQTQDTGCIGETRRPKHGTDDEPNKRKAGDHDQTQNTGRRPKKRKKKKKKNKKATCCSTPDILVIGDGNVPRIAGELRKIWGISVRVRHGFERRMTTDKLQHLLQKHSDGEGRSSQMLVVHLGIHDVLKGAQHGDIAQTIGQAVTPYVKKLAIFSVPETTTRGKAMQARAMLLNTELRKMSGALKAKFVDLSRVLAREGRLAQDGIHYLASTTCEVATQLAKVTHPFLGIHEPHMNSGKPSRRPLQTTGSNAPVPAVEKQFPTPEPPGTANRINIHQREIGGDVQYALGGTLHEHFQLDYSTTKGQVPTLNAPPRSPGKNSVPLTWGQHLGIAHPTVTPWQALSPSVSPELYQMVGEMVRQQMMQQHLRLPTQIPQ</sequence>
<evidence type="ECO:0000313" key="2">
    <source>
        <dbReference type="EMBL" id="KAH7969568.1"/>
    </source>
</evidence>
<feature type="region of interest" description="Disordered" evidence="1">
    <location>
        <begin position="400"/>
        <end position="432"/>
    </location>
</feature>
<accession>A0A9D4T4H9</accession>
<reference evidence="2" key="1">
    <citation type="journal article" date="2020" name="Cell">
        <title>Large-Scale Comparative Analyses of Tick Genomes Elucidate Their Genetic Diversity and Vector Capacities.</title>
        <authorList>
            <consortium name="Tick Genome and Microbiome Consortium (TIGMIC)"/>
            <person name="Jia N."/>
            <person name="Wang J."/>
            <person name="Shi W."/>
            <person name="Du L."/>
            <person name="Sun Y."/>
            <person name="Zhan W."/>
            <person name="Jiang J.F."/>
            <person name="Wang Q."/>
            <person name="Zhang B."/>
            <person name="Ji P."/>
            <person name="Bell-Sakyi L."/>
            <person name="Cui X.M."/>
            <person name="Yuan T.T."/>
            <person name="Jiang B.G."/>
            <person name="Yang W.F."/>
            <person name="Lam T.T."/>
            <person name="Chang Q.C."/>
            <person name="Ding S.J."/>
            <person name="Wang X.J."/>
            <person name="Zhu J.G."/>
            <person name="Ruan X.D."/>
            <person name="Zhao L."/>
            <person name="Wei J.T."/>
            <person name="Ye R.Z."/>
            <person name="Que T.C."/>
            <person name="Du C.H."/>
            <person name="Zhou Y.H."/>
            <person name="Cheng J.X."/>
            <person name="Dai P.F."/>
            <person name="Guo W.B."/>
            <person name="Han X.H."/>
            <person name="Huang E.J."/>
            <person name="Li L.F."/>
            <person name="Wei W."/>
            <person name="Gao Y.C."/>
            <person name="Liu J.Z."/>
            <person name="Shao H.Z."/>
            <person name="Wang X."/>
            <person name="Wang C.C."/>
            <person name="Yang T.C."/>
            <person name="Huo Q.B."/>
            <person name="Li W."/>
            <person name="Chen H.Y."/>
            <person name="Chen S.E."/>
            <person name="Zhou L.G."/>
            <person name="Ni X.B."/>
            <person name="Tian J.H."/>
            <person name="Sheng Y."/>
            <person name="Liu T."/>
            <person name="Pan Y.S."/>
            <person name="Xia L.Y."/>
            <person name="Li J."/>
            <person name="Zhao F."/>
            <person name="Cao W.C."/>
        </authorList>
    </citation>
    <scope>NUCLEOTIDE SEQUENCE</scope>
    <source>
        <strain evidence="2">Rsan-2018</strain>
    </source>
</reference>
<evidence type="ECO:0000256" key="1">
    <source>
        <dbReference type="SAM" id="MobiDB-lite"/>
    </source>
</evidence>
<dbReference type="Proteomes" id="UP000821837">
    <property type="component" value="Unassembled WGS sequence"/>
</dbReference>
<gene>
    <name evidence="2" type="ORF">HPB52_019600</name>
</gene>
<name>A0A9D4T4H9_RHISA</name>
<dbReference type="InterPro" id="IPR011011">
    <property type="entry name" value="Znf_FYVE_PHD"/>
</dbReference>
<dbReference type="AlphaFoldDB" id="A0A9D4T4H9"/>
<dbReference type="EMBL" id="JABSTV010001248">
    <property type="protein sequence ID" value="KAH7969568.1"/>
    <property type="molecule type" value="Genomic_DNA"/>
</dbReference>
<feature type="compositionally biased region" description="Basic residues" evidence="1">
    <location>
        <begin position="205"/>
        <end position="219"/>
    </location>
</feature>
<keyword evidence="3" id="KW-1185">Reference proteome</keyword>
<feature type="compositionally biased region" description="Basic and acidic residues" evidence="1">
    <location>
        <begin position="177"/>
        <end position="199"/>
    </location>
</feature>
<organism evidence="2 3">
    <name type="scientific">Rhipicephalus sanguineus</name>
    <name type="common">Brown dog tick</name>
    <name type="synonym">Ixodes sanguineus</name>
    <dbReference type="NCBI Taxonomy" id="34632"/>
    <lineage>
        <taxon>Eukaryota</taxon>
        <taxon>Metazoa</taxon>
        <taxon>Ecdysozoa</taxon>
        <taxon>Arthropoda</taxon>
        <taxon>Chelicerata</taxon>
        <taxon>Arachnida</taxon>
        <taxon>Acari</taxon>
        <taxon>Parasitiformes</taxon>
        <taxon>Ixodida</taxon>
        <taxon>Ixodoidea</taxon>
        <taxon>Ixodidae</taxon>
        <taxon>Rhipicephalinae</taxon>
        <taxon>Rhipicephalus</taxon>
        <taxon>Rhipicephalus</taxon>
    </lineage>
</organism>
<proteinExistence type="predicted"/>
<reference evidence="2" key="2">
    <citation type="submission" date="2021-09" db="EMBL/GenBank/DDBJ databases">
        <authorList>
            <person name="Jia N."/>
            <person name="Wang J."/>
            <person name="Shi W."/>
            <person name="Du L."/>
            <person name="Sun Y."/>
            <person name="Zhan W."/>
            <person name="Jiang J."/>
            <person name="Wang Q."/>
            <person name="Zhang B."/>
            <person name="Ji P."/>
            <person name="Sakyi L.B."/>
            <person name="Cui X."/>
            <person name="Yuan T."/>
            <person name="Jiang B."/>
            <person name="Yang W."/>
            <person name="Lam T.T.-Y."/>
            <person name="Chang Q."/>
            <person name="Ding S."/>
            <person name="Wang X."/>
            <person name="Zhu J."/>
            <person name="Ruan X."/>
            <person name="Zhao L."/>
            <person name="Wei J."/>
            <person name="Que T."/>
            <person name="Du C."/>
            <person name="Cheng J."/>
            <person name="Dai P."/>
            <person name="Han X."/>
            <person name="Huang E."/>
            <person name="Gao Y."/>
            <person name="Liu J."/>
            <person name="Shao H."/>
            <person name="Ye R."/>
            <person name="Li L."/>
            <person name="Wei W."/>
            <person name="Wang X."/>
            <person name="Wang C."/>
            <person name="Huo Q."/>
            <person name="Li W."/>
            <person name="Guo W."/>
            <person name="Chen H."/>
            <person name="Chen S."/>
            <person name="Zhou L."/>
            <person name="Zhou L."/>
            <person name="Ni X."/>
            <person name="Tian J."/>
            <person name="Zhou Y."/>
            <person name="Sheng Y."/>
            <person name="Liu T."/>
            <person name="Pan Y."/>
            <person name="Xia L."/>
            <person name="Li J."/>
            <person name="Zhao F."/>
            <person name="Cao W."/>
        </authorList>
    </citation>
    <scope>NUCLEOTIDE SEQUENCE</scope>
    <source>
        <strain evidence="2">Rsan-2018</strain>
        <tissue evidence="2">Larvae</tissue>
    </source>
</reference>
<protein>
    <submittedName>
        <fullName evidence="2">Uncharacterized protein</fullName>
    </submittedName>
</protein>
<dbReference type="SUPFAM" id="SSF57903">
    <property type="entry name" value="FYVE/PHD zinc finger"/>
    <property type="match status" value="1"/>
</dbReference>
<feature type="region of interest" description="Disordered" evidence="1">
    <location>
        <begin position="100"/>
        <end position="220"/>
    </location>
</feature>
<comment type="caution">
    <text evidence="2">The sequence shown here is derived from an EMBL/GenBank/DDBJ whole genome shotgun (WGS) entry which is preliminary data.</text>
</comment>
<dbReference type="Gene3D" id="3.40.50.1110">
    <property type="entry name" value="SGNH hydrolase"/>
    <property type="match status" value="1"/>
</dbReference>
<feature type="compositionally biased region" description="Polar residues" evidence="1">
    <location>
        <begin position="124"/>
        <end position="146"/>
    </location>
</feature>
<dbReference type="Gene3D" id="3.30.40.10">
    <property type="entry name" value="Zinc/RING finger domain, C3HC4 (zinc finger)"/>
    <property type="match status" value="1"/>
</dbReference>